<comment type="caution">
    <text evidence="1">The sequence shown here is derived from an EMBL/GenBank/DDBJ whole genome shotgun (WGS) entry which is preliminary data.</text>
</comment>
<sequence>FSRGCLEDSVYFFCLDAKKVTKKDQGWEKMAKNGRMSPAPKKLARPGLGLNGVLGSDSFWRLRTPSVWLRRCQPPIFLTPFFPRPRALREEDSIARKIRYSSDPVF</sequence>
<proteinExistence type="predicted"/>
<feature type="non-terminal residue" evidence="1">
    <location>
        <position position="1"/>
    </location>
</feature>
<name>A0ABS9L199_9BACT</name>
<evidence type="ECO:0000313" key="2">
    <source>
        <dbReference type="Proteomes" id="UP001165367"/>
    </source>
</evidence>
<dbReference type="RefSeq" id="WP_237877517.1">
    <property type="nucleotide sequence ID" value="NZ_JAKLTR010000054.1"/>
</dbReference>
<dbReference type="Proteomes" id="UP001165367">
    <property type="component" value="Unassembled WGS sequence"/>
</dbReference>
<reference evidence="1" key="1">
    <citation type="submission" date="2022-01" db="EMBL/GenBank/DDBJ databases">
        <authorList>
            <person name="Jo J.-H."/>
            <person name="Im W.-T."/>
        </authorList>
    </citation>
    <scope>NUCLEOTIDE SEQUENCE</scope>
    <source>
        <strain evidence="1">NA20</strain>
    </source>
</reference>
<accession>A0ABS9L199</accession>
<protein>
    <submittedName>
        <fullName evidence="1">Uncharacterized protein</fullName>
    </submittedName>
</protein>
<dbReference type="EMBL" id="JAKLTR010000054">
    <property type="protein sequence ID" value="MCG2618227.1"/>
    <property type="molecule type" value="Genomic_DNA"/>
</dbReference>
<evidence type="ECO:0000313" key="1">
    <source>
        <dbReference type="EMBL" id="MCG2618227.1"/>
    </source>
</evidence>
<gene>
    <name evidence="1" type="ORF">LZZ85_28285</name>
</gene>
<organism evidence="1 2">
    <name type="scientific">Terrimonas ginsenosidimutans</name>
    <dbReference type="NCBI Taxonomy" id="2908004"/>
    <lineage>
        <taxon>Bacteria</taxon>
        <taxon>Pseudomonadati</taxon>
        <taxon>Bacteroidota</taxon>
        <taxon>Chitinophagia</taxon>
        <taxon>Chitinophagales</taxon>
        <taxon>Chitinophagaceae</taxon>
        <taxon>Terrimonas</taxon>
    </lineage>
</organism>
<keyword evidence="2" id="KW-1185">Reference proteome</keyword>